<comment type="caution">
    <text evidence="1">The sequence shown here is derived from an EMBL/GenBank/DDBJ whole genome shotgun (WGS) entry which is preliminary data.</text>
</comment>
<proteinExistence type="predicted"/>
<evidence type="ECO:0000313" key="3">
    <source>
        <dbReference type="Proteomes" id="UP000499080"/>
    </source>
</evidence>
<organism evidence="1 3">
    <name type="scientific">Araneus ventricosus</name>
    <name type="common">Orbweaver spider</name>
    <name type="synonym">Epeira ventricosa</name>
    <dbReference type="NCBI Taxonomy" id="182803"/>
    <lineage>
        <taxon>Eukaryota</taxon>
        <taxon>Metazoa</taxon>
        <taxon>Ecdysozoa</taxon>
        <taxon>Arthropoda</taxon>
        <taxon>Chelicerata</taxon>
        <taxon>Arachnida</taxon>
        <taxon>Araneae</taxon>
        <taxon>Araneomorphae</taxon>
        <taxon>Entelegynae</taxon>
        <taxon>Araneoidea</taxon>
        <taxon>Araneidae</taxon>
        <taxon>Araneus</taxon>
    </lineage>
</organism>
<keyword evidence="3" id="KW-1185">Reference proteome</keyword>
<dbReference type="EMBL" id="BGPR01055186">
    <property type="protein sequence ID" value="GBO31811.1"/>
    <property type="molecule type" value="Genomic_DNA"/>
</dbReference>
<evidence type="ECO:0008006" key="4">
    <source>
        <dbReference type="Google" id="ProtNLM"/>
    </source>
</evidence>
<dbReference type="EMBL" id="BGPR01055181">
    <property type="protein sequence ID" value="GBO31807.1"/>
    <property type="molecule type" value="Genomic_DNA"/>
</dbReference>
<gene>
    <name evidence="1" type="ORF">AVEN_12211_1</name>
    <name evidence="2" type="ORF">AVEN_149274_1</name>
</gene>
<name>A0A4Y2W750_ARAVE</name>
<reference evidence="1 3" key="1">
    <citation type="journal article" date="2019" name="Sci. Rep.">
        <title>Orb-weaving spider Araneus ventricosus genome elucidates the spidroin gene catalogue.</title>
        <authorList>
            <person name="Kono N."/>
            <person name="Nakamura H."/>
            <person name="Ohtoshi R."/>
            <person name="Moran D.A.P."/>
            <person name="Shinohara A."/>
            <person name="Yoshida Y."/>
            <person name="Fujiwara M."/>
            <person name="Mori M."/>
            <person name="Tomita M."/>
            <person name="Arakawa K."/>
        </authorList>
    </citation>
    <scope>NUCLEOTIDE SEQUENCE [LARGE SCALE GENOMIC DNA]</scope>
</reference>
<sequence length="140" mass="15368">MQFESSCKEKLSHSLFDGTCTDIINHDVFMVFLSKTDGTYHCNFKALGRDVICGSIPPAAKGGWLQELRGNSISFSDKNDGPIEILIGADIAGKLMTGGFKPLASGPAEIETKLGWTVFGKKRYARDLRQFNTACHIHVE</sequence>
<protein>
    <recommendedName>
        <fullName evidence="4">Peptidase aspartic putative domain-containing protein</fullName>
    </recommendedName>
</protein>
<dbReference type="AlphaFoldDB" id="A0A4Y2W750"/>
<dbReference type="Proteomes" id="UP000499080">
    <property type="component" value="Unassembled WGS sequence"/>
</dbReference>
<evidence type="ECO:0000313" key="1">
    <source>
        <dbReference type="EMBL" id="GBO31807.1"/>
    </source>
</evidence>
<accession>A0A4Y2W750</accession>
<dbReference type="OrthoDB" id="6765836at2759"/>
<evidence type="ECO:0000313" key="2">
    <source>
        <dbReference type="EMBL" id="GBO31811.1"/>
    </source>
</evidence>